<feature type="domain" description="Glycoside hydrolase family 65 N-terminal" evidence="6">
    <location>
        <begin position="33"/>
        <end position="289"/>
    </location>
</feature>
<dbReference type="Gene3D" id="2.70.98.40">
    <property type="entry name" value="Glycoside hydrolase, family 65, N-terminal domain"/>
    <property type="match status" value="1"/>
</dbReference>
<dbReference type="InterPro" id="IPR012341">
    <property type="entry name" value="6hp_glycosidase-like_sf"/>
</dbReference>
<dbReference type="RefSeq" id="WP_249736345.1">
    <property type="nucleotide sequence ID" value="NZ_JAKNCJ010000001.1"/>
</dbReference>
<name>A0ABT0QWZ4_9MICO</name>
<dbReference type="InterPro" id="IPR005196">
    <property type="entry name" value="Glyco_hydro_65_N"/>
</dbReference>
<evidence type="ECO:0000256" key="3">
    <source>
        <dbReference type="SAM" id="MobiDB-lite"/>
    </source>
</evidence>
<dbReference type="InterPro" id="IPR005194">
    <property type="entry name" value="Glyco_hydro_65_C"/>
</dbReference>
<sequence length="855" mass="95113">MSPRTSVVADPVDRQHLPVDEWRLVESRTGGDLGLLETLFATANGYLGMRGTPEEGREAVDHGTFIDGFHETWQINHAESAFGFAKTGQTIVNVPDATVMKLYVDDEPLIVGEADLESYERALDFREGVLRRDLIWRTPAGKRIRVRTSRMVSFTSRHLAQMTMELEMLSGSAPIAISSQIINRQDGGDDFGGHGAHTDKADPRRTTAFRHRVLEPSGNVHSERRMLLGWRTATSDMSLAVGAEHQVDSELEVEQLIDTTDDQGKHVFRAQMIEGSSLRITKAVAYHSSSHLPIRELFDRCRRTLDRVRSHGFEQYEREQREYLEDFWMRTDVQIPGNPAEQQAIRWCLFQLAQAAARADGDGIGAKGVTGSGYEGHYFWDTDVYVVPFLTFTSPQWARNALRFRVSLLEKARERARELNQRGALFPWRTINGDEASAYYAAGTAQYHIDADIAYSFAQYADVTGDLDFHDRCGVEVLAETARLWADLGFWREHGDGTASFQIHGVTGPDEYTTVVNNNMFTNVMARHNLRRAAQAVRELAERSPEEHARLVAQIDLHEDEPAFWEACAEGMKVATDEGLGIHPQDDSFLEKEVWDLSSTPPESMPLLLHFHPLVIYRFQVLKQADVVLALFLRGSEFTLEQKRADFEYYDPITTGDSSLSAVVQSIIAAEVGYQRAALDYFRTGLFVDLADLHGNTSNGVHIASAGGVWNALVHGFGGMRQEGGRISFDPRLPEAWPELTFPLTVRGSRFRTRLVRDRIEFTLEEGEEIEVSVRGALVAVTAEGASVELSDQGPCLTDLDLSEPVGLGEVRSDGSIIASFVPNAPHGPDSPWEFPVPDASAEASEGSGADGSEA</sequence>
<dbReference type="InterPro" id="IPR037018">
    <property type="entry name" value="GH65_N"/>
</dbReference>
<dbReference type="InterPro" id="IPR017045">
    <property type="entry name" value="Malt_Pase/Glycosyl_Hdrlase"/>
</dbReference>
<feature type="domain" description="Glycoside hydrolase family 65 central catalytic" evidence="4">
    <location>
        <begin position="346"/>
        <end position="710"/>
    </location>
</feature>
<feature type="region of interest" description="Disordered" evidence="3">
    <location>
        <begin position="823"/>
        <end position="855"/>
    </location>
</feature>
<dbReference type="PANTHER" id="PTHR11051">
    <property type="entry name" value="GLYCOSYL HYDROLASE-RELATED"/>
    <property type="match status" value="1"/>
</dbReference>
<accession>A0ABT0QWZ4</accession>
<dbReference type="Gene3D" id="2.60.420.10">
    <property type="entry name" value="Maltose phosphorylase, domain 3"/>
    <property type="match status" value="1"/>
</dbReference>
<evidence type="ECO:0000256" key="1">
    <source>
        <dbReference type="ARBA" id="ARBA00006768"/>
    </source>
</evidence>
<organism evidence="7 8">
    <name type="scientific">Brachybacterium equifaecis</name>
    <dbReference type="NCBI Taxonomy" id="2910770"/>
    <lineage>
        <taxon>Bacteria</taxon>
        <taxon>Bacillati</taxon>
        <taxon>Actinomycetota</taxon>
        <taxon>Actinomycetes</taxon>
        <taxon>Micrococcales</taxon>
        <taxon>Dermabacteraceae</taxon>
        <taxon>Brachybacterium</taxon>
    </lineage>
</organism>
<dbReference type="Gene3D" id="1.50.10.10">
    <property type="match status" value="1"/>
</dbReference>
<comment type="caution">
    <text evidence="7">The sequence shown here is derived from an EMBL/GenBank/DDBJ whole genome shotgun (WGS) entry which is preliminary data.</text>
</comment>
<dbReference type="PIRSF" id="PIRSF036289">
    <property type="entry name" value="Glycosyl_hydrolase_malt_phosph"/>
    <property type="match status" value="1"/>
</dbReference>
<keyword evidence="2" id="KW-0326">Glycosidase</keyword>
<feature type="domain" description="Glycoside hydrolase family 65 C-terminal" evidence="5">
    <location>
        <begin position="720"/>
        <end position="780"/>
    </location>
</feature>
<keyword evidence="7" id="KW-0378">Hydrolase</keyword>
<dbReference type="Pfam" id="PF03632">
    <property type="entry name" value="Glyco_hydro_65m"/>
    <property type="match status" value="1"/>
</dbReference>
<dbReference type="InterPro" id="IPR005195">
    <property type="entry name" value="Glyco_hydro_65_M"/>
</dbReference>
<dbReference type="Pfam" id="PF03636">
    <property type="entry name" value="Glyco_hydro_65N"/>
    <property type="match status" value="1"/>
</dbReference>
<evidence type="ECO:0000259" key="6">
    <source>
        <dbReference type="Pfam" id="PF03636"/>
    </source>
</evidence>
<dbReference type="GO" id="GO:0016787">
    <property type="term" value="F:hydrolase activity"/>
    <property type="evidence" value="ECO:0007669"/>
    <property type="project" value="UniProtKB-KW"/>
</dbReference>
<dbReference type="InterPro" id="IPR011013">
    <property type="entry name" value="Gal_mutarotase_sf_dom"/>
</dbReference>
<evidence type="ECO:0000259" key="4">
    <source>
        <dbReference type="Pfam" id="PF03632"/>
    </source>
</evidence>
<dbReference type="PANTHER" id="PTHR11051:SF13">
    <property type="entry name" value="GLYCOSYL TRANSFERASE"/>
    <property type="match status" value="1"/>
</dbReference>
<dbReference type="Proteomes" id="UP001203761">
    <property type="component" value="Unassembled WGS sequence"/>
</dbReference>
<evidence type="ECO:0000313" key="7">
    <source>
        <dbReference type="EMBL" id="MCL6422190.1"/>
    </source>
</evidence>
<dbReference type="InterPro" id="IPR008928">
    <property type="entry name" value="6-hairpin_glycosidase_sf"/>
</dbReference>
<comment type="similarity">
    <text evidence="1">Belongs to the glycosyl hydrolase 65 family.</text>
</comment>
<proteinExistence type="inferred from homology"/>
<evidence type="ECO:0000256" key="2">
    <source>
        <dbReference type="ARBA" id="ARBA00023295"/>
    </source>
</evidence>
<evidence type="ECO:0000313" key="8">
    <source>
        <dbReference type="Proteomes" id="UP001203761"/>
    </source>
</evidence>
<dbReference type="SUPFAM" id="SSF48208">
    <property type="entry name" value="Six-hairpin glycosidases"/>
    <property type="match status" value="1"/>
</dbReference>
<reference evidence="7" key="1">
    <citation type="submission" date="2022-02" db="EMBL/GenBank/DDBJ databases">
        <authorList>
            <person name="Lee M."/>
            <person name="Kim S.-J."/>
            <person name="Jung M.-Y."/>
        </authorList>
    </citation>
    <scope>NUCLEOTIDE SEQUENCE</scope>
    <source>
        <strain evidence="7">JHP9</strain>
    </source>
</reference>
<keyword evidence="8" id="KW-1185">Reference proteome</keyword>
<dbReference type="SUPFAM" id="SSF74650">
    <property type="entry name" value="Galactose mutarotase-like"/>
    <property type="match status" value="1"/>
</dbReference>
<protein>
    <submittedName>
        <fullName evidence="7">Glycoside hydrolase family 65 protein</fullName>
    </submittedName>
</protein>
<feature type="compositionally biased region" description="Low complexity" evidence="3">
    <location>
        <begin position="839"/>
        <end position="855"/>
    </location>
</feature>
<gene>
    <name evidence="7" type="ORF">Bequi_02085</name>
</gene>
<dbReference type="Pfam" id="PF03633">
    <property type="entry name" value="Glyco_hydro_65C"/>
    <property type="match status" value="1"/>
</dbReference>
<evidence type="ECO:0000259" key="5">
    <source>
        <dbReference type="Pfam" id="PF03633"/>
    </source>
</evidence>
<dbReference type="EMBL" id="JAKNCJ010000001">
    <property type="protein sequence ID" value="MCL6422190.1"/>
    <property type="molecule type" value="Genomic_DNA"/>
</dbReference>